<evidence type="ECO:0000313" key="8">
    <source>
        <dbReference type="Proteomes" id="UP000190776"/>
    </source>
</evidence>
<evidence type="ECO:0000256" key="2">
    <source>
        <dbReference type="ARBA" id="ARBA00010617"/>
    </source>
</evidence>
<protein>
    <submittedName>
        <fullName evidence="7">Cholesterol 7-alpha-monooxygenase</fullName>
    </submittedName>
</protein>
<evidence type="ECO:0000313" key="7">
    <source>
        <dbReference type="EMBL" id="OMP88824.1"/>
    </source>
</evidence>
<dbReference type="Pfam" id="PF00067">
    <property type="entry name" value="p450"/>
    <property type="match status" value="1"/>
</dbReference>
<dbReference type="Gene3D" id="1.10.630.10">
    <property type="entry name" value="Cytochrome P450"/>
    <property type="match status" value="1"/>
</dbReference>
<dbReference type="InterPro" id="IPR050529">
    <property type="entry name" value="CYP450_sterol_14alpha_dmase"/>
</dbReference>
<dbReference type="InterPro" id="IPR002403">
    <property type="entry name" value="Cyt_P450_E_grp-IV"/>
</dbReference>
<evidence type="ECO:0000256" key="6">
    <source>
        <dbReference type="PIRSR" id="PIRSR602403-1"/>
    </source>
</evidence>
<dbReference type="GO" id="GO:0005506">
    <property type="term" value="F:iron ion binding"/>
    <property type="evidence" value="ECO:0007669"/>
    <property type="project" value="InterPro"/>
</dbReference>
<sequence length="483" mass="54901">MNPKRPRDAPYWIPFFGHSLQFFLNSDKTIESALNAFDRTREPFSIRVFRERIYVISSPWDTTTAYKNSTSFSWDEYLNLLLRAFGITGEALERSWHDPRPNDREYGRNPLNPQNKNLVHLIEDFYKLQLLPGEHLARLTDAYLDCLDRVIQWSGIPSQCVLNEGFAYKRVSLKLFVRTTMTEAITRAMLGDVIFDIEPEVVHQLMVLNDYSWAIIFNYPKFLTPKLKPAVERLSRATRTYLRSPDSEKADACWAIRSVLKSQEISGLDEDSRVAMVIMIWWAAHSNTVNAGFWLLSYLLFNPALLAAVKEETGHAFTNGRLDTAKLANDCPILDSVWLEVLRLVNGAMSVRKVVTPTTISGKELESGNTVIIPFRQLHFNEHVWGQARFGFDPERFLKGQKLRNHASYRPFGGGVSLCPGRHLAKSEVCGFLATLLQRYDVALPAALPPQVFPRLDETKPSTGITGALGDMDVVFDIVSAIR</sequence>
<accession>A0A1S8BMT0</accession>
<comment type="similarity">
    <text evidence="2">Belongs to the cytochrome P450 family.</text>
</comment>
<keyword evidence="7" id="KW-0560">Oxidoreductase</keyword>
<dbReference type="OrthoDB" id="1470350at2759"/>
<evidence type="ECO:0000256" key="1">
    <source>
        <dbReference type="ARBA" id="ARBA00001971"/>
    </source>
</evidence>
<evidence type="ECO:0000256" key="3">
    <source>
        <dbReference type="ARBA" id="ARBA00022617"/>
    </source>
</evidence>
<dbReference type="InterPro" id="IPR001128">
    <property type="entry name" value="Cyt_P450"/>
</dbReference>
<feature type="binding site" description="axial binding residue" evidence="6">
    <location>
        <position position="419"/>
    </location>
    <ligand>
        <name>heme</name>
        <dbReference type="ChEBI" id="CHEBI:30413"/>
    </ligand>
    <ligandPart>
        <name>Fe</name>
        <dbReference type="ChEBI" id="CHEBI:18248"/>
    </ligandPart>
</feature>
<organism evidence="7 8">
    <name type="scientific">Diplodia seriata</name>
    <dbReference type="NCBI Taxonomy" id="420778"/>
    <lineage>
        <taxon>Eukaryota</taxon>
        <taxon>Fungi</taxon>
        <taxon>Dikarya</taxon>
        <taxon>Ascomycota</taxon>
        <taxon>Pezizomycotina</taxon>
        <taxon>Dothideomycetes</taxon>
        <taxon>Dothideomycetes incertae sedis</taxon>
        <taxon>Botryosphaeriales</taxon>
        <taxon>Botryosphaeriaceae</taxon>
        <taxon>Diplodia</taxon>
    </lineage>
</organism>
<gene>
    <name evidence="7" type="ORF">BK809_0005545</name>
</gene>
<dbReference type="SUPFAM" id="SSF48264">
    <property type="entry name" value="Cytochrome P450"/>
    <property type="match status" value="1"/>
</dbReference>
<dbReference type="PRINTS" id="PR00465">
    <property type="entry name" value="EP450IV"/>
</dbReference>
<comment type="caution">
    <text evidence="7">The sequence shown here is derived from an EMBL/GenBank/DDBJ whole genome shotgun (WGS) entry which is preliminary data.</text>
</comment>
<dbReference type="PANTHER" id="PTHR24304">
    <property type="entry name" value="CYTOCHROME P450 FAMILY 7"/>
    <property type="match status" value="1"/>
</dbReference>
<dbReference type="PANTHER" id="PTHR24304:SF2">
    <property type="entry name" value="24-HYDROXYCHOLESTEROL 7-ALPHA-HYDROXYLASE"/>
    <property type="match status" value="1"/>
</dbReference>
<name>A0A1S8BMT0_9PEZI</name>
<keyword evidence="3 6" id="KW-0349">Heme</keyword>
<dbReference type="Proteomes" id="UP000190776">
    <property type="component" value="Unassembled WGS sequence"/>
</dbReference>
<keyword evidence="4 6" id="KW-0479">Metal-binding</keyword>
<dbReference type="STRING" id="420778.A0A1S8BMT0"/>
<evidence type="ECO:0000256" key="4">
    <source>
        <dbReference type="ARBA" id="ARBA00022723"/>
    </source>
</evidence>
<dbReference type="GO" id="GO:0020037">
    <property type="term" value="F:heme binding"/>
    <property type="evidence" value="ECO:0007669"/>
    <property type="project" value="InterPro"/>
</dbReference>
<proteinExistence type="inferred from homology"/>
<keyword evidence="5 6" id="KW-0408">Iron</keyword>
<keyword evidence="7" id="KW-0503">Monooxygenase</keyword>
<reference evidence="7 8" key="1">
    <citation type="submission" date="2017-01" db="EMBL/GenBank/DDBJ databases">
        <title>Draft genome sequence of Diplodia seriata F98.1, a fungal species involved in grapevine trunk diseases.</title>
        <authorList>
            <person name="Robert-Siegwald G."/>
            <person name="Vallet J."/>
            <person name="Abou-Mansour E."/>
            <person name="Xu J."/>
            <person name="Rey P."/>
            <person name="Bertsch C."/>
            <person name="Rego C."/>
            <person name="Larignon P."/>
            <person name="Fontaine F."/>
            <person name="Lebrun M.-H."/>
        </authorList>
    </citation>
    <scope>NUCLEOTIDE SEQUENCE [LARGE SCALE GENOMIC DNA]</scope>
    <source>
        <strain evidence="7 8">F98.1</strain>
    </source>
</reference>
<dbReference type="AlphaFoldDB" id="A0A1S8BMT0"/>
<evidence type="ECO:0000256" key="5">
    <source>
        <dbReference type="ARBA" id="ARBA00023004"/>
    </source>
</evidence>
<dbReference type="GO" id="GO:0016705">
    <property type="term" value="F:oxidoreductase activity, acting on paired donors, with incorporation or reduction of molecular oxygen"/>
    <property type="evidence" value="ECO:0007669"/>
    <property type="project" value="InterPro"/>
</dbReference>
<dbReference type="GO" id="GO:0008395">
    <property type="term" value="F:steroid hydroxylase activity"/>
    <property type="evidence" value="ECO:0007669"/>
    <property type="project" value="TreeGrafter"/>
</dbReference>
<dbReference type="CDD" id="cd11040">
    <property type="entry name" value="CYP7_CYP8-like"/>
    <property type="match status" value="1"/>
</dbReference>
<comment type="cofactor">
    <cofactor evidence="1 6">
        <name>heme</name>
        <dbReference type="ChEBI" id="CHEBI:30413"/>
    </cofactor>
</comment>
<dbReference type="EMBL" id="MSZU01000074">
    <property type="protein sequence ID" value="OMP88824.1"/>
    <property type="molecule type" value="Genomic_DNA"/>
</dbReference>
<dbReference type="InterPro" id="IPR036396">
    <property type="entry name" value="Cyt_P450_sf"/>
</dbReference>